<dbReference type="Pfam" id="PF01207">
    <property type="entry name" value="Dus"/>
    <property type="match status" value="1"/>
</dbReference>
<dbReference type="OrthoDB" id="9764501at2"/>
<comment type="cofactor">
    <cofactor evidence="1 12 14">
        <name>FMN</name>
        <dbReference type="ChEBI" id="CHEBI:58210"/>
    </cofactor>
</comment>
<dbReference type="InterPro" id="IPR013785">
    <property type="entry name" value="Aldolase_TIM"/>
</dbReference>
<feature type="domain" description="DUS-like FMN-binding" evidence="15">
    <location>
        <begin position="14"/>
        <end position="313"/>
    </location>
</feature>
<dbReference type="SUPFAM" id="SSF51395">
    <property type="entry name" value="FMN-linked oxidoreductases"/>
    <property type="match status" value="1"/>
</dbReference>
<feature type="binding site" evidence="14">
    <location>
        <begin position="16"/>
        <end position="18"/>
    </location>
    <ligand>
        <name>FMN</name>
        <dbReference type="ChEBI" id="CHEBI:58210"/>
    </ligand>
</feature>
<evidence type="ECO:0000313" key="17">
    <source>
        <dbReference type="Proteomes" id="UP000306409"/>
    </source>
</evidence>
<keyword evidence="14" id="KW-0547">Nucleotide-binding</keyword>
<evidence type="ECO:0000256" key="7">
    <source>
        <dbReference type="ARBA" id="ARBA00022857"/>
    </source>
</evidence>
<dbReference type="KEGG" id="rher:EHE19_002880"/>
<dbReference type="InterPro" id="IPR018517">
    <property type="entry name" value="tRNA_hU_synthase_CS"/>
</dbReference>
<accession>A0A4U7JHR4</accession>
<dbReference type="GO" id="GO:0050660">
    <property type="term" value="F:flavin adenine dinucleotide binding"/>
    <property type="evidence" value="ECO:0007669"/>
    <property type="project" value="InterPro"/>
</dbReference>
<protein>
    <recommendedName>
        <fullName evidence="12">tRNA-dihydrouridine synthase</fullName>
        <ecNumber evidence="12">1.3.1.-</ecNumber>
    </recommendedName>
</protein>
<evidence type="ECO:0000256" key="3">
    <source>
        <dbReference type="ARBA" id="ARBA00022555"/>
    </source>
</evidence>
<keyword evidence="6 12" id="KW-0819">tRNA processing</keyword>
<evidence type="ECO:0000256" key="14">
    <source>
        <dbReference type="PIRSR" id="PIRSR006621-2"/>
    </source>
</evidence>
<organism evidence="16 17">
    <name type="scientific">Ruminiclostridium herbifermentans</name>
    <dbReference type="NCBI Taxonomy" id="2488810"/>
    <lineage>
        <taxon>Bacteria</taxon>
        <taxon>Bacillati</taxon>
        <taxon>Bacillota</taxon>
        <taxon>Clostridia</taxon>
        <taxon>Eubacteriales</taxon>
        <taxon>Oscillospiraceae</taxon>
        <taxon>Ruminiclostridium</taxon>
    </lineage>
</organism>
<keyword evidence="3" id="KW-0820">tRNA-binding</keyword>
<evidence type="ECO:0000256" key="8">
    <source>
        <dbReference type="ARBA" id="ARBA00022884"/>
    </source>
</evidence>
<feature type="binding site" evidence="14">
    <location>
        <position position="139"/>
    </location>
    <ligand>
        <name>FMN</name>
        <dbReference type="ChEBI" id="CHEBI:58210"/>
    </ligand>
</feature>
<comment type="catalytic activity">
    <reaction evidence="11">
        <text>a 5,6-dihydrouridine in tRNA + NAD(+) = a uridine in tRNA + NADH + H(+)</text>
        <dbReference type="Rhea" id="RHEA:54452"/>
        <dbReference type="Rhea" id="RHEA-COMP:13339"/>
        <dbReference type="Rhea" id="RHEA-COMP:13887"/>
        <dbReference type="ChEBI" id="CHEBI:15378"/>
        <dbReference type="ChEBI" id="CHEBI:57540"/>
        <dbReference type="ChEBI" id="CHEBI:57945"/>
        <dbReference type="ChEBI" id="CHEBI:65315"/>
        <dbReference type="ChEBI" id="CHEBI:74443"/>
    </reaction>
</comment>
<evidence type="ECO:0000256" key="13">
    <source>
        <dbReference type="PIRSR" id="PIRSR006621-1"/>
    </source>
</evidence>
<proteinExistence type="inferred from homology"/>
<evidence type="ECO:0000256" key="9">
    <source>
        <dbReference type="ARBA" id="ARBA00023002"/>
    </source>
</evidence>
<dbReference type="InterPro" id="IPR024036">
    <property type="entry name" value="tRNA-dHydroUridine_Synthase_C"/>
</dbReference>
<evidence type="ECO:0000256" key="10">
    <source>
        <dbReference type="ARBA" id="ARBA00048205"/>
    </source>
</evidence>
<dbReference type="GO" id="GO:0017150">
    <property type="term" value="F:tRNA dihydrouridine synthase activity"/>
    <property type="evidence" value="ECO:0007669"/>
    <property type="project" value="InterPro"/>
</dbReference>
<dbReference type="AlphaFoldDB" id="A0A4U7JHR4"/>
<reference evidence="16 17" key="1">
    <citation type="submission" date="2020-09" db="EMBL/GenBank/DDBJ databases">
        <title>Characterization and genome sequencing of Ruminiclostridium sp. nov. MA18.</title>
        <authorList>
            <person name="Rettenmaier R."/>
            <person name="Kowollik M.-L."/>
            <person name="Liebl W."/>
            <person name="Zverlov V."/>
        </authorList>
    </citation>
    <scope>NUCLEOTIDE SEQUENCE [LARGE SCALE GENOMIC DNA]</scope>
    <source>
        <strain evidence="16 17">MA18</strain>
    </source>
</reference>
<keyword evidence="9 12" id="KW-0560">Oxidoreductase</keyword>
<dbReference type="PANTHER" id="PTHR45846:SF1">
    <property type="entry name" value="TRNA-DIHYDROURIDINE(47) SYNTHASE [NAD(P)(+)]-LIKE"/>
    <property type="match status" value="1"/>
</dbReference>
<dbReference type="EC" id="1.3.1.-" evidence="12"/>
<dbReference type="NCBIfam" id="TIGR00737">
    <property type="entry name" value="nifR3_yhdG"/>
    <property type="match status" value="1"/>
</dbReference>
<dbReference type="InterPro" id="IPR004652">
    <property type="entry name" value="DusB-like"/>
</dbReference>
<dbReference type="InterPro" id="IPR001269">
    <property type="entry name" value="DUS_fam"/>
</dbReference>
<evidence type="ECO:0000256" key="2">
    <source>
        <dbReference type="ARBA" id="ARBA00002790"/>
    </source>
</evidence>
<evidence type="ECO:0000313" key="16">
    <source>
        <dbReference type="EMBL" id="QNU67485.1"/>
    </source>
</evidence>
<keyword evidence="5 12" id="KW-0288">FMN</keyword>
<feature type="binding site" evidence="14">
    <location>
        <position position="169"/>
    </location>
    <ligand>
        <name>FMN</name>
        <dbReference type="ChEBI" id="CHEBI:58210"/>
    </ligand>
</feature>
<dbReference type="GO" id="GO:0000049">
    <property type="term" value="F:tRNA binding"/>
    <property type="evidence" value="ECO:0007669"/>
    <property type="project" value="UniProtKB-KW"/>
</dbReference>
<comment type="function">
    <text evidence="2 12">Catalyzes the synthesis of 5,6-dihydrouridine (D), a modified base found in the D-loop of most tRNAs, via the reduction of the C5-C6 double bond in target uridines.</text>
</comment>
<dbReference type="InterPro" id="IPR035587">
    <property type="entry name" value="DUS-like_FMN-bd"/>
</dbReference>
<comment type="similarity">
    <text evidence="12">Belongs to the dus family.</text>
</comment>
<evidence type="ECO:0000256" key="1">
    <source>
        <dbReference type="ARBA" id="ARBA00001917"/>
    </source>
</evidence>
<comment type="catalytic activity">
    <reaction evidence="10">
        <text>a 5,6-dihydrouridine in tRNA + NADP(+) = a uridine in tRNA + NADPH + H(+)</text>
        <dbReference type="Rhea" id="RHEA:23624"/>
        <dbReference type="Rhea" id="RHEA-COMP:13339"/>
        <dbReference type="Rhea" id="RHEA-COMP:13887"/>
        <dbReference type="ChEBI" id="CHEBI:15378"/>
        <dbReference type="ChEBI" id="CHEBI:57783"/>
        <dbReference type="ChEBI" id="CHEBI:58349"/>
        <dbReference type="ChEBI" id="CHEBI:65315"/>
        <dbReference type="ChEBI" id="CHEBI:74443"/>
    </reaction>
</comment>
<sequence>MKIGNVELKNRVFLAPMAGVTDMPFRVLCKEQGCGLVYTEMVSAKGMHYNDQKSTQLTLLDEKEKPGAVQIFGSEPEILAEVAARLDKSDASIIDINMGCPAPKITKNGEGSALMRKPELVARIVKAVSSATQKPVTVKIRKGWDDTTVNAVQIAQIAEENGACAVAVHGRTREQYYSGKADWDIIKQVKKAVSIPVIGNGDVFGPLEAKRLFEETGCDAIMVGRGAQGNPWIFNQINSYLEEGKFIPLPTAQQKIEMIIRHMNMLIDHKGERTGILEMRSHIAWYIKGLRDAAHTKQRIFTLTDKEEIFSVLQNFLIRQENT</sequence>
<evidence type="ECO:0000256" key="4">
    <source>
        <dbReference type="ARBA" id="ARBA00022630"/>
    </source>
</evidence>
<evidence type="ECO:0000256" key="11">
    <source>
        <dbReference type="ARBA" id="ARBA00048802"/>
    </source>
</evidence>
<feature type="active site" description="Proton donor" evidence="13">
    <location>
        <position position="100"/>
    </location>
</feature>
<dbReference type="Gene3D" id="3.20.20.70">
    <property type="entry name" value="Aldolase class I"/>
    <property type="match status" value="1"/>
</dbReference>
<dbReference type="PANTHER" id="PTHR45846">
    <property type="entry name" value="TRNA-DIHYDROURIDINE(47) SYNTHASE [NAD(P)(+)]-LIKE"/>
    <property type="match status" value="1"/>
</dbReference>
<keyword evidence="8" id="KW-0694">RNA-binding</keyword>
<name>A0A4U7JHR4_9FIRM</name>
<keyword evidence="4 12" id="KW-0285">Flavoprotein</keyword>
<feature type="binding site" evidence="14">
    <location>
        <position position="70"/>
    </location>
    <ligand>
        <name>FMN</name>
        <dbReference type="ChEBI" id="CHEBI:58210"/>
    </ligand>
</feature>
<evidence type="ECO:0000256" key="5">
    <source>
        <dbReference type="ARBA" id="ARBA00022643"/>
    </source>
</evidence>
<evidence type="ECO:0000256" key="12">
    <source>
        <dbReference type="PIRNR" id="PIRNR006621"/>
    </source>
</evidence>
<evidence type="ECO:0000259" key="15">
    <source>
        <dbReference type="Pfam" id="PF01207"/>
    </source>
</evidence>
<dbReference type="PIRSF" id="PIRSF006621">
    <property type="entry name" value="Dus"/>
    <property type="match status" value="1"/>
</dbReference>
<evidence type="ECO:0000256" key="6">
    <source>
        <dbReference type="ARBA" id="ARBA00022694"/>
    </source>
</evidence>
<dbReference type="EMBL" id="CP061336">
    <property type="protein sequence ID" value="QNU67485.1"/>
    <property type="molecule type" value="Genomic_DNA"/>
</dbReference>
<dbReference type="Gene3D" id="1.10.1200.80">
    <property type="entry name" value="Putative flavin oxidoreducatase, domain 2"/>
    <property type="match status" value="1"/>
</dbReference>
<keyword evidence="7" id="KW-0521">NADP</keyword>
<gene>
    <name evidence="16" type="primary">dusB</name>
    <name evidence="16" type="ORF">EHE19_002880</name>
</gene>
<dbReference type="Proteomes" id="UP000306409">
    <property type="component" value="Chromosome"/>
</dbReference>
<dbReference type="RefSeq" id="WP_137697526.1">
    <property type="nucleotide sequence ID" value="NZ_CP061336.1"/>
</dbReference>
<keyword evidence="17" id="KW-1185">Reference proteome</keyword>
<feature type="binding site" evidence="14">
    <location>
        <begin position="224"/>
        <end position="225"/>
    </location>
    <ligand>
        <name>FMN</name>
        <dbReference type="ChEBI" id="CHEBI:58210"/>
    </ligand>
</feature>
<dbReference type="CDD" id="cd02801">
    <property type="entry name" value="DUS_like_FMN"/>
    <property type="match status" value="1"/>
</dbReference>
<dbReference type="PROSITE" id="PS01136">
    <property type="entry name" value="UPF0034"/>
    <property type="match status" value="1"/>
</dbReference>